<feature type="compositionally biased region" description="Basic and acidic residues" evidence="1">
    <location>
        <begin position="39"/>
        <end position="58"/>
    </location>
</feature>
<evidence type="ECO:0000313" key="3">
    <source>
        <dbReference type="Proteomes" id="UP000076154"/>
    </source>
</evidence>
<keyword evidence="3" id="KW-1185">Reference proteome</keyword>
<protein>
    <submittedName>
        <fullName evidence="2">Uncharacterized protein</fullName>
    </submittedName>
</protein>
<proteinExistence type="predicted"/>
<feature type="region of interest" description="Disordered" evidence="1">
    <location>
        <begin position="1"/>
        <end position="67"/>
    </location>
</feature>
<evidence type="ECO:0000313" key="2">
    <source>
        <dbReference type="EMBL" id="RDB19144.1"/>
    </source>
</evidence>
<sequence length="67" mass="7406">MAIEDNKEVVAKEKTPIPRDCDSLAGNRAQPKVPQLEKINSEEDRTDGGSRDMGREDGTSFVVRCTN</sequence>
<name>A0A369JIB3_HYPMA</name>
<reference evidence="2" key="1">
    <citation type="submission" date="2018-04" db="EMBL/GenBank/DDBJ databases">
        <title>Whole genome sequencing of Hypsizygus marmoreus.</title>
        <authorList>
            <person name="Choi I.-G."/>
            <person name="Min B."/>
            <person name="Kim J.-G."/>
            <person name="Kim S."/>
            <person name="Oh Y.-L."/>
            <person name="Kong W.-S."/>
            <person name="Park H."/>
            <person name="Jeong J."/>
            <person name="Song E.-S."/>
        </authorList>
    </citation>
    <scope>NUCLEOTIDE SEQUENCE [LARGE SCALE GENOMIC DNA]</scope>
    <source>
        <strain evidence="2">51987-8</strain>
    </source>
</reference>
<dbReference type="Proteomes" id="UP000076154">
    <property type="component" value="Unassembled WGS sequence"/>
</dbReference>
<comment type="caution">
    <text evidence="2">The sequence shown here is derived from an EMBL/GenBank/DDBJ whole genome shotgun (WGS) entry which is preliminary data.</text>
</comment>
<gene>
    <name evidence="2" type="ORF">Hypma_014264</name>
</gene>
<accession>A0A369JIB3</accession>
<organism evidence="2 3">
    <name type="scientific">Hypsizygus marmoreus</name>
    <name type="common">White beech mushroom</name>
    <name type="synonym">Agaricus marmoreus</name>
    <dbReference type="NCBI Taxonomy" id="39966"/>
    <lineage>
        <taxon>Eukaryota</taxon>
        <taxon>Fungi</taxon>
        <taxon>Dikarya</taxon>
        <taxon>Basidiomycota</taxon>
        <taxon>Agaricomycotina</taxon>
        <taxon>Agaricomycetes</taxon>
        <taxon>Agaricomycetidae</taxon>
        <taxon>Agaricales</taxon>
        <taxon>Tricholomatineae</taxon>
        <taxon>Lyophyllaceae</taxon>
        <taxon>Hypsizygus</taxon>
    </lineage>
</organism>
<dbReference type="AlphaFoldDB" id="A0A369JIB3"/>
<dbReference type="EMBL" id="LUEZ02000084">
    <property type="protein sequence ID" value="RDB19144.1"/>
    <property type="molecule type" value="Genomic_DNA"/>
</dbReference>
<dbReference type="InParanoid" id="A0A369JIB3"/>
<feature type="compositionally biased region" description="Basic and acidic residues" evidence="1">
    <location>
        <begin position="1"/>
        <end position="22"/>
    </location>
</feature>
<evidence type="ECO:0000256" key="1">
    <source>
        <dbReference type="SAM" id="MobiDB-lite"/>
    </source>
</evidence>